<feature type="domain" description="HTH cro/C1-type" evidence="1">
    <location>
        <begin position="5"/>
        <end position="59"/>
    </location>
</feature>
<dbReference type="CDD" id="cd00093">
    <property type="entry name" value="HTH_XRE"/>
    <property type="match status" value="1"/>
</dbReference>
<evidence type="ECO:0000313" key="2">
    <source>
        <dbReference type="EMBL" id="TGB02752.1"/>
    </source>
</evidence>
<dbReference type="Proteomes" id="UP000297982">
    <property type="component" value="Unassembled WGS sequence"/>
</dbReference>
<accession>A0A4Z0H108</accession>
<dbReference type="InterPro" id="IPR010982">
    <property type="entry name" value="Lambda_DNA-bd_dom_sf"/>
</dbReference>
<dbReference type="STRING" id="192814.GCA_900166575_02912"/>
<dbReference type="Gene3D" id="1.10.260.40">
    <property type="entry name" value="lambda repressor-like DNA-binding domains"/>
    <property type="match status" value="1"/>
</dbReference>
<dbReference type="AlphaFoldDB" id="A0A4Z0H108"/>
<sequence>MRRWLNKLRKEQHYTQQQVADGAHIDRAYYAQIENGTRNPSMAVATQIAAFLHINPSLFFSDHLSEPFEIALTNSPIVVAHCDLDLRYTWIFNPHPDFKMSPVIGKRDDEIDENPGTLALMDIKQKAIQQNSIVRKRIAFPLSEGLIQYDVFAQPLYDSNGNIIGAATAATELEN</sequence>
<keyword evidence="3" id="KW-1185">Reference proteome</keyword>
<dbReference type="GO" id="GO:0003677">
    <property type="term" value="F:DNA binding"/>
    <property type="evidence" value="ECO:0007669"/>
    <property type="project" value="InterPro"/>
</dbReference>
<gene>
    <name evidence="2" type="ORF">E4663_11375</name>
</gene>
<dbReference type="SMART" id="SM00530">
    <property type="entry name" value="HTH_XRE"/>
    <property type="match status" value="1"/>
</dbReference>
<dbReference type="Pfam" id="PF01381">
    <property type="entry name" value="HTH_3"/>
    <property type="match status" value="1"/>
</dbReference>
<dbReference type="PROSITE" id="PS50943">
    <property type="entry name" value="HTH_CROC1"/>
    <property type="match status" value="1"/>
</dbReference>
<evidence type="ECO:0000259" key="1">
    <source>
        <dbReference type="PROSITE" id="PS50943"/>
    </source>
</evidence>
<name>A0A4Z0H108_9BACI</name>
<evidence type="ECO:0000313" key="3">
    <source>
        <dbReference type="Proteomes" id="UP000297982"/>
    </source>
</evidence>
<organism evidence="2 3">
    <name type="scientific">Halobacillus salinus</name>
    <dbReference type="NCBI Taxonomy" id="192814"/>
    <lineage>
        <taxon>Bacteria</taxon>
        <taxon>Bacillati</taxon>
        <taxon>Bacillota</taxon>
        <taxon>Bacilli</taxon>
        <taxon>Bacillales</taxon>
        <taxon>Bacillaceae</taxon>
        <taxon>Halobacillus</taxon>
    </lineage>
</organism>
<dbReference type="InterPro" id="IPR001387">
    <property type="entry name" value="Cro/C1-type_HTH"/>
</dbReference>
<dbReference type="RefSeq" id="WP_135327705.1">
    <property type="nucleotide sequence ID" value="NZ_SRJC01000002.1"/>
</dbReference>
<proteinExistence type="predicted"/>
<dbReference type="SUPFAM" id="SSF47413">
    <property type="entry name" value="lambda repressor-like DNA-binding domains"/>
    <property type="match status" value="1"/>
</dbReference>
<protein>
    <submittedName>
        <fullName evidence="2">Helix-turn-helix domain-containing protein</fullName>
    </submittedName>
</protein>
<reference evidence="2 3" key="1">
    <citation type="journal article" date="2003" name="Int. J. Syst. Evol. Microbiol.">
        <title>Halobacillus salinus sp. nov., isolated from a salt lake on the coast of the East Sea in Korea.</title>
        <authorList>
            <person name="Yoon J.H."/>
            <person name="Kang K.H."/>
            <person name="Park Y.H."/>
        </authorList>
    </citation>
    <scope>NUCLEOTIDE SEQUENCE [LARGE SCALE GENOMIC DNA]</scope>
    <source>
        <strain evidence="2 3">HSL-3</strain>
    </source>
</reference>
<comment type="caution">
    <text evidence="2">The sequence shown here is derived from an EMBL/GenBank/DDBJ whole genome shotgun (WGS) entry which is preliminary data.</text>
</comment>
<dbReference type="EMBL" id="SRJC01000002">
    <property type="protein sequence ID" value="TGB02752.1"/>
    <property type="molecule type" value="Genomic_DNA"/>
</dbReference>